<reference evidence="1 2" key="1">
    <citation type="submission" date="2019-09" db="EMBL/GenBank/DDBJ databases">
        <authorList>
            <consortium name="GenomeTrakr network: Whole genome sequencing for foodborne pathogen traceback"/>
        </authorList>
    </citation>
    <scope>NUCLEOTIDE SEQUENCE [LARGE SCALE GENOMIC DNA]</scope>
    <source>
        <strain evidence="1 2">FLAG-55987</strain>
    </source>
</reference>
<accession>A0A5M2D981</accession>
<dbReference type="AlphaFoldDB" id="A0A5M2D981"/>
<name>A0A5M2D981_LISMN</name>
<feature type="non-terminal residue" evidence="1">
    <location>
        <position position="30"/>
    </location>
</feature>
<dbReference type="EMBL" id="AALEDS010000032">
    <property type="protein sequence ID" value="ECY6545806.1"/>
    <property type="molecule type" value="Genomic_DNA"/>
</dbReference>
<evidence type="ECO:0000313" key="1">
    <source>
        <dbReference type="EMBL" id="ECY6545806.1"/>
    </source>
</evidence>
<gene>
    <name evidence="1" type="ORF">F6436_15955</name>
</gene>
<comment type="caution">
    <text evidence="1">The sequence shown here is derived from an EMBL/GenBank/DDBJ whole genome shotgun (WGS) entry which is preliminary data.</text>
</comment>
<organism evidence="1 2">
    <name type="scientific">Listeria monocytogenes</name>
    <dbReference type="NCBI Taxonomy" id="1639"/>
    <lineage>
        <taxon>Bacteria</taxon>
        <taxon>Bacillati</taxon>
        <taxon>Bacillota</taxon>
        <taxon>Bacilli</taxon>
        <taxon>Bacillales</taxon>
        <taxon>Listeriaceae</taxon>
        <taxon>Listeria</taxon>
    </lineage>
</organism>
<proteinExistence type="predicted"/>
<evidence type="ECO:0000313" key="2">
    <source>
        <dbReference type="Proteomes" id="UP000364988"/>
    </source>
</evidence>
<sequence>MHQHNQTKIDAFFTLKMDGNSTNFVINVMK</sequence>
<protein>
    <submittedName>
        <fullName evidence="1">Integrase</fullName>
    </submittedName>
</protein>
<dbReference type="Proteomes" id="UP000364988">
    <property type="component" value="Unassembled WGS sequence"/>
</dbReference>